<evidence type="ECO:0000256" key="9">
    <source>
        <dbReference type="ARBA" id="ARBA00049534"/>
    </source>
</evidence>
<name>A0A3A4NT67_ABYX5</name>
<evidence type="ECO:0000256" key="4">
    <source>
        <dbReference type="ARBA" id="ARBA00022801"/>
    </source>
</evidence>
<keyword evidence="10" id="KW-0963">Cytoplasm</keyword>
<reference evidence="13 14" key="1">
    <citation type="journal article" date="2017" name="ISME J.">
        <title>Energy and carbon metabolisms in a deep terrestrial subsurface fluid microbial community.</title>
        <authorList>
            <person name="Momper L."/>
            <person name="Jungbluth S.P."/>
            <person name="Lee M.D."/>
            <person name="Amend J.P."/>
        </authorList>
    </citation>
    <scope>NUCLEOTIDE SEQUENCE [LARGE SCALE GENOMIC DNA]</scope>
    <source>
        <strain evidence="13">SURF_5</strain>
    </source>
</reference>
<sequence length="224" mass="24341">MIAIVDYQMGNLRSVQKAFESKGFKACITQDKSAILDAGGVVLPGVGAFGDCYKELSSRKLIEPLLEWIQADRPFLGICLGLQVLLNSSEESKGVTGLHVIPGTVKRFSANGLKVPHMGWNQVRYPVANGAGSTSCPLFEGIPNNTYFYFVHSYFVQPESIGIVSGWTTYGSTFASAVWRGNLFATQFHPEKSQEAGLKIIENFGALALRTRADNSKAGSRVNL</sequence>
<evidence type="ECO:0000256" key="7">
    <source>
        <dbReference type="ARBA" id="ARBA00023239"/>
    </source>
</evidence>
<evidence type="ECO:0000313" key="14">
    <source>
        <dbReference type="Proteomes" id="UP000265882"/>
    </source>
</evidence>
<comment type="subunit">
    <text evidence="2 10">Heterodimer of HisH and HisF.</text>
</comment>
<dbReference type="PANTHER" id="PTHR42701">
    <property type="entry name" value="IMIDAZOLE GLYCEROL PHOSPHATE SYNTHASE SUBUNIT HISH"/>
    <property type="match status" value="1"/>
</dbReference>
<evidence type="ECO:0000256" key="11">
    <source>
        <dbReference type="PIRSR" id="PIRSR000495-1"/>
    </source>
</evidence>
<comment type="subcellular location">
    <subcellularLocation>
        <location evidence="10">Cytoplasm</location>
    </subcellularLocation>
</comment>
<comment type="function">
    <text evidence="10">IGPS catalyzes the conversion of PRFAR and glutamine to IGP, AICAR and glutamate. The HisH subunit catalyzes the hydrolysis of glutamine to glutamate and ammonia as part of the synthesis of IGP and AICAR. The resulting ammonia molecule is channeled to the active site of HisF.</text>
</comment>
<dbReference type="InterPro" id="IPR029062">
    <property type="entry name" value="Class_I_gatase-like"/>
</dbReference>
<dbReference type="Pfam" id="PF00117">
    <property type="entry name" value="GATase"/>
    <property type="match status" value="1"/>
</dbReference>
<proteinExistence type="inferred from homology"/>
<keyword evidence="6 10" id="KW-0368">Histidine biosynthesis</keyword>
<feature type="domain" description="Glutamine amidotransferase" evidence="12">
    <location>
        <begin position="4"/>
        <end position="204"/>
    </location>
</feature>
<evidence type="ECO:0000256" key="10">
    <source>
        <dbReference type="HAMAP-Rule" id="MF_00278"/>
    </source>
</evidence>
<dbReference type="NCBIfam" id="TIGR01855">
    <property type="entry name" value="IMP_synth_hisH"/>
    <property type="match status" value="1"/>
</dbReference>
<comment type="catalytic activity">
    <reaction evidence="9 10">
        <text>L-glutamine + H2O = L-glutamate + NH4(+)</text>
        <dbReference type="Rhea" id="RHEA:15889"/>
        <dbReference type="ChEBI" id="CHEBI:15377"/>
        <dbReference type="ChEBI" id="CHEBI:28938"/>
        <dbReference type="ChEBI" id="CHEBI:29985"/>
        <dbReference type="ChEBI" id="CHEBI:58359"/>
        <dbReference type="EC" id="3.5.1.2"/>
    </reaction>
</comment>
<dbReference type="InterPro" id="IPR010139">
    <property type="entry name" value="Imidazole-glycPsynth_HisH"/>
</dbReference>
<dbReference type="InterPro" id="IPR017926">
    <property type="entry name" value="GATASE"/>
</dbReference>
<dbReference type="GO" id="GO:0005737">
    <property type="term" value="C:cytoplasm"/>
    <property type="evidence" value="ECO:0007669"/>
    <property type="project" value="UniProtKB-SubCell"/>
</dbReference>
<organism evidence="13 14">
    <name type="scientific">Abyssobacteria bacterium (strain SURF_5)</name>
    <dbReference type="NCBI Taxonomy" id="2093360"/>
    <lineage>
        <taxon>Bacteria</taxon>
        <taxon>Pseudomonadati</taxon>
        <taxon>Candidatus Hydrogenedentota</taxon>
        <taxon>Candidatus Abyssobacteria</taxon>
    </lineage>
</organism>
<keyword evidence="7 10" id="KW-0456">Lyase</keyword>
<dbReference type="EC" id="4.3.2.10" evidence="10"/>
<dbReference type="Proteomes" id="UP000265882">
    <property type="component" value="Unassembled WGS sequence"/>
</dbReference>
<dbReference type="GO" id="GO:0004359">
    <property type="term" value="F:glutaminase activity"/>
    <property type="evidence" value="ECO:0007669"/>
    <property type="project" value="UniProtKB-EC"/>
</dbReference>
<comment type="caution">
    <text evidence="13">The sequence shown here is derived from an EMBL/GenBank/DDBJ whole genome shotgun (WGS) entry which is preliminary data.</text>
</comment>
<dbReference type="CDD" id="cd01748">
    <property type="entry name" value="GATase1_IGP_Synthase"/>
    <property type="match status" value="1"/>
</dbReference>
<dbReference type="PROSITE" id="PS51273">
    <property type="entry name" value="GATASE_TYPE_1"/>
    <property type="match status" value="1"/>
</dbReference>
<dbReference type="GO" id="GO:0016829">
    <property type="term" value="F:lyase activity"/>
    <property type="evidence" value="ECO:0007669"/>
    <property type="project" value="UniProtKB-KW"/>
</dbReference>
<dbReference type="UniPathway" id="UPA00031">
    <property type="reaction ID" value="UER00010"/>
</dbReference>
<evidence type="ECO:0000313" key="13">
    <source>
        <dbReference type="EMBL" id="RJP22232.1"/>
    </source>
</evidence>
<feature type="active site" description="Nucleophile" evidence="10 11">
    <location>
        <position position="79"/>
    </location>
</feature>
<keyword evidence="3 10" id="KW-0028">Amino-acid biosynthesis</keyword>
<dbReference type="AlphaFoldDB" id="A0A3A4NT67"/>
<dbReference type="PIRSF" id="PIRSF000495">
    <property type="entry name" value="Amidotransf_hisH"/>
    <property type="match status" value="1"/>
</dbReference>
<evidence type="ECO:0000256" key="6">
    <source>
        <dbReference type="ARBA" id="ARBA00023102"/>
    </source>
</evidence>
<evidence type="ECO:0000259" key="12">
    <source>
        <dbReference type="Pfam" id="PF00117"/>
    </source>
</evidence>
<dbReference type="SUPFAM" id="SSF52317">
    <property type="entry name" value="Class I glutamine amidotransferase-like"/>
    <property type="match status" value="1"/>
</dbReference>
<evidence type="ECO:0000256" key="1">
    <source>
        <dbReference type="ARBA" id="ARBA00005091"/>
    </source>
</evidence>
<protein>
    <recommendedName>
        <fullName evidence="10">Imidazole glycerol phosphate synthase subunit HisH</fullName>
        <ecNumber evidence="10">4.3.2.10</ecNumber>
    </recommendedName>
    <alternativeName>
        <fullName evidence="10">IGP synthase glutaminase subunit</fullName>
        <ecNumber evidence="10">3.5.1.2</ecNumber>
    </alternativeName>
    <alternativeName>
        <fullName evidence="10">IGP synthase subunit HisH</fullName>
    </alternativeName>
    <alternativeName>
        <fullName evidence="10">ImGP synthase subunit HisH</fullName>
        <shortName evidence="10">IGPS subunit HisH</shortName>
    </alternativeName>
</protein>
<dbReference type="HAMAP" id="MF_00278">
    <property type="entry name" value="HisH"/>
    <property type="match status" value="1"/>
</dbReference>
<keyword evidence="5 10" id="KW-0315">Glutamine amidotransferase</keyword>
<dbReference type="GO" id="GO:0000107">
    <property type="term" value="F:imidazoleglycerol-phosphate synthase activity"/>
    <property type="evidence" value="ECO:0007669"/>
    <property type="project" value="UniProtKB-UniRule"/>
</dbReference>
<dbReference type="PANTHER" id="PTHR42701:SF1">
    <property type="entry name" value="IMIDAZOLE GLYCEROL PHOSPHATE SYNTHASE SUBUNIT HISH"/>
    <property type="match status" value="1"/>
</dbReference>
<evidence type="ECO:0000256" key="8">
    <source>
        <dbReference type="ARBA" id="ARBA00047838"/>
    </source>
</evidence>
<comment type="catalytic activity">
    <reaction evidence="8 10">
        <text>5-[(5-phospho-1-deoxy-D-ribulos-1-ylimino)methylamino]-1-(5-phospho-beta-D-ribosyl)imidazole-4-carboxamide + L-glutamine = D-erythro-1-(imidazol-4-yl)glycerol 3-phosphate + 5-amino-1-(5-phospho-beta-D-ribosyl)imidazole-4-carboxamide + L-glutamate + H(+)</text>
        <dbReference type="Rhea" id="RHEA:24793"/>
        <dbReference type="ChEBI" id="CHEBI:15378"/>
        <dbReference type="ChEBI" id="CHEBI:29985"/>
        <dbReference type="ChEBI" id="CHEBI:58278"/>
        <dbReference type="ChEBI" id="CHEBI:58359"/>
        <dbReference type="ChEBI" id="CHEBI:58475"/>
        <dbReference type="ChEBI" id="CHEBI:58525"/>
        <dbReference type="EC" id="4.3.2.10"/>
    </reaction>
</comment>
<comment type="pathway">
    <text evidence="1 10">Amino-acid biosynthesis; L-histidine biosynthesis; L-histidine from 5-phospho-alpha-D-ribose 1-diphosphate: step 5/9.</text>
</comment>
<dbReference type="Gene3D" id="3.40.50.880">
    <property type="match status" value="1"/>
</dbReference>
<feature type="active site" evidence="10 11">
    <location>
        <position position="191"/>
    </location>
</feature>
<dbReference type="EC" id="3.5.1.2" evidence="10"/>
<evidence type="ECO:0000256" key="2">
    <source>
        <dbReference type="ARBA" id="ARBA00011152"/>
    </source>
</evidence>
<dbReference type="EMBL" id="QZKU01000060">
    <property type="protein sequence ID" value="RJP22232.1"/>
    <property type="molecule type" value="Genomic_DNA"/>
</dbReference>
<dbReference type="GO" id="GO:0000105">
    <property type="term" value="P:L-histidine biosynthetic process"/>
    <property type="evidence" value="ECO:0007669"/>
    <property type="project" value="UniProtKB-UniRule"/>
</dbReference>
<evidence type="ECO:0000256" key="5">
    <source>
        <dbReference type="ARBA" id="ARBA00022962"/>
    </source>
</evidence>
<accession>A0A3A4NT67</accession>
<evidence type="ECO:0000256" key="3">
    <source>
        <dbReference type="ARBA" id="ARBA00022605"/>
    </source>
</evidence>
<gene>
    <name evidence="10 13" type="primary">hisH</name>
    <name evidence="13" type="ORF">C4520_08515</name>
</gene>
<keyword evidence="4 10" id="KW-0378">Hydrolase</keyword>
<feature type="active site" evidence="10 11">
    <location>
        <position position="189"/>
    </location>
</feature>